<dbReference type="AlphaFoldDB" id="A0AAN9AD55"/>
<reference evidence="2 3" key="1">
    <citation type="submission" date="2023-11" db="EMBL/GenBank/DDBJ databases">
        <title>Halocaridina rubra genome assembly.</title>
        <authorList>
            <person name="Smith C."/>
        </authorList>
    </citation>
    <scope>NUCLEOTIDE SEQUENCE [LARGE SCALE GENOMIC DNA]</scope>
    <source>
        <strain evidence="2">EP-1</strain>
        <tissue evidence="2">Whole</tissue>
    </source>
</reference>
<feature type="compositionally biased region" description="Polar residues" evidence="1">
    <location>
        <begin position="1"/>
        <end position="13"/>
    </location>
</feature>
<evidence type="ECO:0000256" key="1">
    <source>
        <dbReference type="SAM" id="MobiDB-lite"/>
    </source>
</evidence>
<organism evidence="2 3">
    <name type="scientific">Halocaridina rubra</name>
    <name type="common">Hawaiian red shrimp</name>
    <dbReference type="NCBI Taxonomy" id="373956"/>
    <lineage>
        <taxon>Eukaryota</taxon>
        <taxon>Metazoa</taxon>
        <taxon>Ecdysozoa</taxon>
        <taxon>Arthropoda</taxon>
        <taxon>Crustacea</taxon>
        <taxon>Multicrustacea</taxon>
        <taxon>Malacostraca</taxon>
        <taxon>Eumalacostraca</taxon>
        <taxon>Eucarida</taxon>
        <taxon>Decapoda</taxon>
        <taxon>Pleocyemata</taxon>
        <taxon>Caridea</taxon>
        <taxon>Atyoidea</taxon>
        <taxon>Atyidae</taxon>
        <taxon>Halocaridina</taxon>
    </lineage>
</organism>
<keyword evidence="3" id="KW-1185">Reference proteome</keyword>
<gene>
    <name evidence="2" type="ORF">SK128_013199</name>
</gene>
<feature type="region of interest" description="Disordered" evidence="1">
    <location>
        <begin position="1"/>
        <end position="90"/>
    </location>
</feature>
<comment type="caution">
    <text evidence="2">The sequence shown here is derived from an EMBL/GenBank/DDBJ whole genome shotgun (WGS) entry which is preliminary data.</text>
</comment>
<dbReference type="Proteomes" id="UP001381693">
    <property type="component" value="Unassembled WGS sequence"/>
</dbReference>
<accession>A0AAN9AD55</accession>
<dbReference type="EMBL" id="JAXCGZ010004540">
    <property type="protein sequence ID" value="KAK7081685.1"/>
    <property type="molecule type" value="Genomic_DNA"/>
</dbReference>
<sequence>MQRIQPSPGSSADTLVRLRGDSRDSGAWDCFLLDPHPVRRRSRSGTSGADYAPTSRFSTLSEPPSLRLSALPLTPSSSPNTRRTLSASRTVGDRLGALDTAVTIRRKKSPETKQQVTRVGFCRRLALCCKEACLKTVIHSSPYRMSTPKYFYRTPIFS</sequence>
<protein>
    <submittedName>
        <fullName evidence="2">Uncharacterized protein</fullName>
    </submittedName>
</protein>
<feature type="compositionally biased region" description="Low complexity" evidence="1">
    <location>
        <begin position="60"/>
        <end position="86"/>
    </location>
</feature>
<evidence type="ECO:0000313" key="2">
    <source>
        <dbReference type="EMBL" id="KAK7081685.1"/>
    </source>
</evidence>
<evidence type="ECO:0000313" key="3">
    <source>
        <dbReference type="Proteomes" id="UP001381693"/>
    </source>
</evidence>
<feature type="compositionally biased region" description="Basic and acidic residues" evidence="1">
    <location>
        <begin position="16"/>
        <end position="26"/>
    </location>
</feature>
<proteinExistence type="predicted"/>
<name>A0AAN9AD55_HALRR</name>